<dbReference type="InterPro" id="IPR011005">
    <property type="entry name" value="Dihydropteroate_synth-like_sf"/>
</dbReference>
<dbReference type="GO" id="GO:0032259">
    <property type="term" value="P:methylation"/>
    <property type="evidence" value="ECO:0007669"/>
    <property type="project" value="UniProtKB-KW"/>
</dbReference>
<evidence type="ECO:0000313" key="5">
    <source>
        <dbReference type="EMBL" id="QTA89756.1"/>
    </source>
</evidence>
<comment type="similarity">
    <text evidence="1">Belongs to the vitamin-B12 dependent methionine synthase family.</text>
</comment>
<evidence type="ECO:0000256" key="3">
    <source>
        <dbReference type="ARBA" id="ARBA00022679"/>
    </source>
</evidence>
<evidence type="ECO:0000259" key="4">
    <source>
        <dbReference type="PROSITE" id="PS50972"/>
    </source>
</evidence>
<dbReference type="GO" id="GO:0042558">
    <property type="term" value="P:pteridine-containing compound metabolic process"/>
    <property type="evidence" value="ECO:0007669"/>
    <property type="project" value="InterPro"/>
</dbReference>
<dbReference type="Gene3D" id="3.20.20.20">
    <property type="entry name" value="Dihydropteroate synthase-like"/>
    <property type="match status" value="1"/>
</dbReference>
<dbReference type="GO" id="GO:0005829">
    <property type="term" value="C:cytosol"/>
    <property type="evidence" value="ECO:0007669"/>
    <property type="project" value="TreeGrafter"/>
</dbReference>
<dbReference type="PANTHER" id="PTHR45833:SF2">
    <property type="entry name" value="BIFUNCTIONAL HOMOCYSTEINE S-METHYLTRANSFERASE_5,10-METHYLENETETRAHYDROFOLATE REDUCTASE"/>
    <property type="match status" value="1"/>
</dbReference>
<dbReference type="Pfam" id="PF00809">
    <property type="entry name" value="Pterin_bind"/>
    <property type="match status" value="1"/>
</dbReference>
<name>A0A975GQ72_9BACT</name>
<organism evidence="5 6">
    <name type="scientific">Desulfonema magnum</name>
    <dbReference type="NCBI Taxonomy" id="45655"/>
    <lineage>
        <taxon>Bacteria</taxon>
        <taxon>Pseudomonadati</taxon>
        <taxon>Thermodesulfobacteriota</taxon>
        <taxon>Desulfobacteria</taxon>
        <taxon>Desulfobacterales</taxon>
        <taxon>Desulfococcaceae</taxon>
        <taxon>Desulfonema</taxon>
    </lineage>
</organism>
<gene>
    <name evidence="5" type="ORF">dnm_058130</name>
</gene>
<dbReference type="Proteomes" id="UP000663722">
    <property type="component" value="Chromosome"/>
</dbReference>
<proteinExistence type="inferred from homology"/>
<dbReference type="KEGG" id="dmm:dnm_058130"/>
<dbReference type="SUPFAM" id="SSF51717">
    <property type="entry name" value="Dihydropteroate synthetase-like"/>
    <property type="match status" value="1"/>
</dbReference>
<dbReference type="AlphaFoldDB" id="A0A975GQ72"/>
<sequence>MILVADNIQITNKTIENALKTMRPDPIQEMAKQCEAAGAEMLDINSGPLSRDPEAKMTFLVEAVQEVSSLPILIDTANSKAVEAGLRANKKTAVINGFSLEPAKLESILPLAKKFDVDIIGYLLYPNSHVPPDESERLNVAMELYNEFQNAGLDKDRLIIDPVVVPVLWENGNIQAMEVMSVIKTLPDLLGFDVRTIAGVSNLTTGKGNKEKKLVLEKAYLPMLASAGLTMALLNVFHSETIRTARACNALADPMIFTWEAL</sequence>
<dbReference type="PANTHER" id="PTHR45833">
    <property type="entry name" value="METHIONINE SYNTHASE"/>
    <property type="match status" value="1"/>
</dbReference>
<dbReference type="InterPro" id="IPR050554">
    <property type="entry name" value="Met_Synthase/Corrinoid"/>
</dbReference>
<evidence type="ECO:0000256" key="2">
    <source>
        <dbReference type="ARBA" id="ARBA00022603"/>
    </source>
</evidence>
<reference evidence="5" key="1">
    <citation type="journal article" date="2021" name="Microb. Physiol.">
        <title>Proteogenomic Insights into the Physiology of Marine, Sulfate-Reducing, Filamentous Desulfonema limicola and Desulfonema magnum.</title>
        <authorList>
            <person name="Schnaars V."/>
            <person name="Wohlbrand L."/>
            <person name="Scheve S."/>
            <person name="Hinrichs C."/>
            <person name="Reinhardt R."/>
            <person name="Rabus R."/>
        </authorList>
    </citation>
    <scope>NUCLEOTIDE SEQUENCE</scope>
    <source>
        <strain evidence="5">4be13</strain>
    </source>
</reference>
<accession>A0A975GQ72</accession>
<dbReference type="PROSITE" id="PS50972">
    <property type="entry name" value="PTERIN_BINDING"/>
    <property type="match status" value="1"/>
</dbReference>
<evidence type="ECO:0000313" key="6">
    <source>
        <dbReference type="Proteomes" id="UP000663722"/>
    </source>
</evidence>
<feature type="domain" description="Pterin-binding" evidence="4">
    <location>
        <begin position="1"/>
        <end position="252"/>
    </location>
</feature>
<keyword evidence="2" id="KW-0489">Methyltransferase</keyword>
<dbReference type="GO" id="GO:0008705">
    <property type="term" value="F:methionine synthase activity"/>
    <property type="evidence" value="ECO:0007669"/>
    <property type="project" value="TreeGrafter"/>
</dbReference>
<dbReference type="RefSeq" id="WP_207678239.1">
    <property type="nucleotide sequence ID" value="NZ_CP061800.1"/>
</dbReference>
<protein>
    <submittedName>
        <fullName evidence="5">Pterin-binding domain-containing protein</fullName>
    </submittedName>
</protein>
<dbReference type="InterPro" id="IPR000489">
    <property type="entry name" value="Pterin-binding_dom"/>
</dbReference>
<keyword evidence="3" id="KW-0808">Transferase</keyword>
<dbReference type="EMBL" id="CP061800">
    <property type="protein sequence ID" value="QTA89756.1"/>
    <property type="molecule type" value="Genomic_DNA"/>
</dbReference>
<keyword evidence="6" id="KW-1185">Reference proteome</keyword>
<evidence type="ECO:0000256" key="1">
    <source>
        <dbReference type="ARBA" id="ARBA00010398"/>
    </source>
</evidence>